<dbReference type="OrthoDB" id="6435553at2759"/>
<comment type="caution">
    <text evidence="1">The sequence shown here is derived from an EMBL/GenBank/DDBJ whole genome shotgun (WGS) entry which is preliminary data.</text>
</comment>
<accession>A0A8X6LN01</accession>
<organism evidence="1 2">
    <name type="scientific">Trichonephila clavata</name>
    <name type="common">Joro spider</name>
    <name type="synonym">Nephila clavata</name>
    <dbReference type="NCBI Taxonomy" id="2740835"/>
    <lineage>
        <taxon>Eukaryota</taxon>
        <taxon>Metazoa</taxon>
        <taxon>Ecdysozoa</taxon>
        <taxon>Arthropoda</taxon>
        <taxon>Chelicerata</taxon>
        <taxon>Arachnida</taxon>
        <taxon>Araneae</taxon>
        <taxon>Araneomorphae</taxon>
        <taxon>Entelegynae</taxon>
        <taxon>Araneoidea</taxon>
        <taxon>Nephilidae</taxon>
        <taxon>Trichonephila</taxon>
    </lineage>
</organism>
<protein>
    <submittedName>
        <fullName evidence="1">Uncharacterized protein</fullName>
    </submittedName>
</protein>
<reference evidence="1" key="1">
    <citation type="submission" date="2020-07" db="EMBL/GenBank/DDBJ databases">
        <title>Multicomponent nature underlies the extraordinary mechanical properties of spider dragline silk.</title>
        <authorList>
            <person name="Kono N."/>
            <person name="Nakamura H."/>
            <person name="Mori M."/>
            <person name="Yoshida Y."/>
            <person name="Ohtoshi R."/>
            <person name="Malay A.D."/>
            <person name="Moran D.A.P."/>
            <person name="Tomita M."/>
            <person name="Numata K."/>
            <person name="Arakawa K."/>
        </authorList>
    </citation>
    <scope>NUCLEOTIDE SEQUENCE</scope>
</reference>
<name>A0A8X6LN01_TRICU</name>
<evidence type="ECO:0000313" key="1">
    <source>
        <dbReference type="EMBL" id="GFR14292.1"/>
    </source>
</evidence>
<proteinExistence type="predicted"/>
<sequence>MSTLQQMSCVVIAVKVCNDPEVKAFMKIHGPVSFVFPSKELRIFLNKESPESTDRMMLQLSEIKFGFLANSPTSVYLRGFASHFDEFNFTKHGFTEKDLPCIMWEELVSRKISSLGLPIILRKMLMPIIRCICLEIDRWHKDHKDIFHFDFVDFQRYFCWNSQGRINRAKTAQSLIKDESLRISERYNFARHYCFEKDVRILWKKLEEGDKLYFSSIGNYGVWFKYMTTTTDISPIGISRNSKGNPFNIEAYFSLLTPTEKIKWLKSFLNCKAIDHDDLRLCFALLEKNEQENTLRQYSSNILQYYLVWPLQKEFLNVSKNVWPYMSIENYIKILHFIIYERIMIGWEDFDYVWLLKEFWRQTPNTFKELAKENEIYRVVLPVINCELYKRFPNELILENYKGKALKFQHIGINYCVVKKPVQVDAATCTEDENNFQVGVNGTVFKFSELWCCFYCGAYDK</sequence>
<dbReference type="EMBL" id="BMAO01017241">
    <property type="protein sequence ID" value="GFR14292.1"/>
    <property type="molecule type" value="Genomic_DNA"/>
</dbReference>
<dbReference type="Proteomes" id="UP000887116">
    <property type="component" value="Unassembled WGS sequence"/>
</dbReference>
<evidence type="ECO:0000313" key="2">
    <source>
        <dbReference type="Proteomes" id="UP000887116"/>
    </source>
</evidence>
<keyword evidence="2" id="KW-1185">Reference proteome</keyword>
<dbReference type="AlphaFoldDB" id="A0A8X6LN01"/>
<gene>
    <name evidence="1" type="primary">NCL1_51334</name>
    <name evidence="1" type="ORF">TNCT_461131</name>
</gene>